<organism evidence="1 2">
    <name type="scientific">Armillaria ostoyae</name>
    <name type="common">Armillaria root rot fungus</name>
    <dbReference type="NCBI Taxonomy" id="47428"/>
    <lineage>
        <taxon>Eukaryota</taxon>
        <taxon>Fungi</taxon>
        <taxon>Dikarya</taxon>
        <taxon>Basidiomycota</taxon>
        <taxon>Agaricomycotina</taxon>
        <taxon>Agaricomycetes</taxon>
        <taxon>Agaricomycetidae</taxon>
        <taxon>Agaricales</taxon>
        <taxon>Marasmiineae</taxon>
        <taxon>Physalacriaceae</taxon>
        <taxon>Armillaria</taxon>
    </lineage>
</organism>
<dbReference type="AlphaFoldDB" id="A0A284RSA3"/>
<dbReference type="Proteomes" id="UP000219338">
    <property type="component" value="Unassembled WGS sequence"/>
</dbReference>
<evidence type="ECO:0000313" key="2">
    <source>
        <dbReference type="Proteomes" id="UP000219338"/>
    </source>
</evidence>
<keyword evidence="2" id="KW-1185">Reference proteome</keyword>
<sequence length="115" mass="13327">MDSDGADIPQTDNMYIPRNSERQECERFWVSHQPFLASGLLRFYEDEHVIHDDRAWRIIDATRLSDGCKIVLKAVSLLVDEYELTITHFLSRPVLGRESRNRAIPILDVVYLPGL</sequence>
<proteinExistence type="predicted"/>
<protein>
    <submittedName>
        <fullName evidence="1">Uncharacterized protein</fullName>
    </submittedName>
</protein>
<dbReference type="OrthoDB" id="5987198at2759"/>
<dbReference type="STRING" id="47428.A0A284RSA3"/>
<gene>
    <name evidence="1" type="ORF">ARMOST_15036</name>
</gene>
<dbReference type="EMBL" id="FUEG01000014">
    <property type="protein sequence ID" value="SJL11630.1"/>
    <property type="molecule type" value="Genomic_DNA"/>
</dbReference>
<evidence type="ECO:0000313" key="1">
    <source>
        <dbReference type="EMBL" id="SJL11630.1"/>
    </source>
</evidence>
<reference evidence="2" key="1">
    <citation type="journal article" date="2017" name="Nat. Ecol. Evol.">
        <title>Genome expansion and lineage-specific genetic innovations in the forest pathogenic fungi Armillaria.</title>
        <authorList>
            <person name="Sipos G."/>
            <person name="Prasanna A.N."/>
            <person name="Walter M.C."/>
            <person name="O'Connor E."/>
            <person name="Balint B."/>
            <person name="Krizsan K."/>
            <person name="Kiss B."/>
            <person name="Hess J."/>
            <person name="Varga T."/>
            <person name="Slot J."/>
            <person name="Riley R."/>
            <person name="Boka B."/>
            <person name="Rigling D."/>
            <person name="Barry K."/>
            <person name="Lee J."/>
            <person name="Mihaltcheva S."/>
            <person name="LaButti K."/>
            <person name="Lipzen A."/>
            <person name="Waldron R."/>
            <person name="Moloney N.M."/>
            <person name="Sperisen C."/>
            <person name="Kredics L."/>
            <person name="Vagvoelgyi C."/>
            <person name="Patrignani A."/>
            <person name="Fitzpatrick D."/>
            <person name="Nagy I."/>
            <person name="Doyle S."/>
            <person name="Anderson J.B."/>
            <person name="Grigoriev I.V."/>
            <person name="Gueldener U."/>
            <person name="Muensterkoetter M."/>
            <person name="Nagy L.G."/>
        </authorList>
    </citation>
    <scope>NUCLEOTIDE SEQUENCE [LARGE SCALE GENOMIC DNA]</scope>
    <source>
        <strain evidence="2">C18/9</strain>
    </source>
</reference>
<accession>A0A284RSA3</accession>
<name>A0A284RSA3_ARMOS</name>